<dbReference type="PANTHER" id="PTHR12149">
    <property type="entry name" value="FRUCTOSAMINE 3 KINASE-RELATED PROTEIN"/>
    <property type="match status" value="1"/>
</dbReference>
<sequence>MATSFAEVRSPDVRPIGGNYQLDTAVIKAIPAGTEIFSADRWGKSSWNTTVRIDTLDPDKCEKQYFLKCASPGEHGKMMMEGEFSAMTELYKFAPTFIPKPYTWGKFENTSPSTYFFLLEFKDMASELPCPEPFCSKLAKLHENSVSPTGKFGFHIATTHGKFPQYMVWTSSWEVMFRKILSDLLLLDLATNGPWKDFQDVYERVLTLVLPKLIRPLESEGRTVKPCLLHGDLWDGNVGVDNKTGRIYIFDASSFYGHNELELGMWRDSHLNRMRWDIYGKEYLRMVGVSEPAHQFDDRNRIYHVKFLMWHSAHHPNDLARKSAYENLRYLVNKYAPWPTDVPEKGSY</sequence>
<evidence type="ECO:0000256" key="2">
    <source>
        <dbReference type="ARBA" id="ARBA00048655"/>
    </source>
</evidence>
<dbReference type="InterPro" id="IPR016477">
    <property type="entry name" value="Fructo-/Ketosamine-3-kinase"/>
</dbReference>
<protein>
    <recommendedName>
        <fullName evidence="1">protein-ribulosamine 3-kinase</fullName>
        <ecNumber evidence="1">2.7.1.172</ecNumber>
    </recommendedName>
</protein>
<evidence type="ECO:0000313" key="3">
    <source>
        <dbReference type="EMBL" id="KAK0507678.1"/>
    </source>
</evidence>
<comment type="caution">
    <text evidence="3">The sequence shown here is derived from an EMBL/GenBank/DDBJ whole genome shotgun (WGS) entry which is preliminary data.</text>
</comment>
<dbReference type="Pfam" id="PF03881">
    <property type="entry name" value="Fructosamin_kin"/>
    <property type="match status" value="1"/>
</dbReference>
<dbReference type="EC" id="2.7.1.172" evidence="1"/>
<evidence type="ECO:0000313" key="4">
    <source>
        <dbReference type="Proteomes" id="UP001166286"/>
    </source>
</evidence>
<accession>A0AA39QR76</accession>
<comment type="catalytic activity">
    <reaction evidence="2">
        <text>N(6)-D-ribulosyl-L-lysyl-[protein] + ATP = N(6)-(3-O-phospho-D-ribulosyl)-L-lysyl-[protein] + ADP + H(+)</text>
        <dbReference type="Rhea" id="RHEA:48432"/>
        <dbReference type="Rhea" id="RHEA-COMP:12103"/>
        <dbReference type="Rhea" id="RHEA-COMP:12104"/>
        <dbReference type="ChEBI" id="CHEBI:15378"/>
        <dbReference type="ChEBI" id="CHEBI:30616"/>
        <dbReference type="ChEBI" id="CHEBI:90418"/>
        <dbReference type="ChEBI" id="CHEBI:90420"/>
        <dbReference type="ChEBI" id="CHEBI:456216"/>
        <dbReference type="EC" id="2.7.1.172"/>
    </reaction>
    <physiologicalReaction direction="left-to-right" evidence="2">
        <dbReference type="Rhea" id="RHEA:48433"/>
    </physiologicalReaction>
</comment>
<dbReference type="Gene3D" id="3.90.1200.10">
    <property type="match status" value="1"/>
</dbReference>
<dbReference type="GO" id="GO:0102193">
    <property type="term" value="F:protein-ribulosamine 3-kinase activity"/>
    <property type="evidence" value="ECO:0007669"/>
    <property type="project" value="UniProtKB-EC"/>
</dbReference>
<organism evidence="3 4">
    <name type="scientific">Cladonia borealis</name>
    <dbReference type="NCBI Taxonomy" id="184061"/>
    <lineage>
        <taxon>Eukaryota</taxon>
        <taxon>Fungi</taxon>
        <taxon>Dikarya</taxon>
        <taxon>Ascomycota</taxon>
        <taxon>Pezizomycotina</taxon>
        <taxon>Lecanoromycetes</taxon>
        <taxon>OSLEUM clade</taxon>
        <taxon>Lecanoromycetidae</taxon>
        <taxon>Lecanorales</taxon>
        <taxon>Lecanorineae</taxon>
        <taxon>Cladoniaceae</taxon>
        <taxon>Cladonia</taxon>
    </lineage>
</organism>
<dbReference type="Proteomes" id="UP001166286">
    <property type="component" value="Unassembled WGS sequence"/>
</dbReference>
<proteinExistence type="predicted"/>
<dbReference type="PANTHER" id="PTHR12149:SF8">
    <property type="entry name" value="PROTEIN-RIBULOSAMINE 3-KINASE"/>
    <property type="match status" value="1"/>
</dbReference>
<dbReference type="InterPro" id="IPR011009">
    <property type="entry name" value="Kinase-like_dom_sf"/>
</dbReference>
<gene>
    <name evidence="3" type="ORF">JMJ35_009567</name>
</gene>
<dbReference type="EMBL" id="JAFEKC020000022">
    <property type="protein sequence ID" value="KAK0507678.1"/>
    <property type="molecule type" value="Genomic_DNA"/>
</dbReference>
<name>A0AA39QR76_9LECA</name>
<reference evidence="3" key="1">
    <citation type="submission" date="2023-03" db="EMBL/GenBank/DDBJ databases">
        <title>Complete genome of Cladonia borealis.</title>
        <authorList>
            <person name="Park H."/>
        </authorList>
    </citation>
    <scope>NUCLEOTIDE SEQUENCE</scope>
    <source>
        <strain evidence="3">ANT050790</strain>
    </source>
</reference>
<dbReference type="SUPFAM" id="SSF56112">
    <property type="entry name" value="Protein kinase-like (PK-like)"/>
    <property type="match status" value="1"/>
</dbReference>
<keyword evidence="4" id="KW-1185">Reference proteome</keyword>
<dbReference type="AlphaFoldDB" id="A0AA39QR76"/>
<evidence type="ECO:0000256" key="1">
    <source>
        <dbReference type="ARBA" id="ARBA00011961"/>
    </source>
</evidence>